<sequence>MDWDHIVEELKEILQIPLKREVMSADDWDRLAGRRQTQEGLIRKAGKNGKVYVALGAPDPEQVDVLELEEALVTPSELRLVEMLLEAWGGKTPVKHDEPVQPANEDERKALLVREWMLERLESGDFRADMPEPLATQLSLYTPRIPFLLNGDYTGMRKVSYVELKRLLESFFDEEILLIPLMEKEWLILGSEGLLTASQDEDRELDVEETQEEALFSLCSALYEMLSNEWVGECHVTTNYPKTPAASLLSSVQEMREAIRLGKMYHVGSNLHLPWTMHMERLLYAVPDQDRLQFVDHILRGIDHVLDQEMLSTLENFFALDCNVSETAKRLYIHRNTLLYRLDKFKQETGKDVRTFNDAVLVKTALLLYKVTKRK</sequence>
<reference evidence="1" key="1">
    <citation type="submission" date="2024-12" db="EMBL/GenBank/DDBJ databases">
        <authorList>
            <person name="Wu N."/>
        </authorList>
    </citation>
    <scope>NUCLEOTIDE SEQUENCE</scope>
    <source>
        <strain evidence="1">P15</strain>
    </source>
</reference>
<comment type="caution">
    <text evidence="1">The sequence shown here is derived from an EMBL/GenBank/DDBJ whole genome shotgun (WGS) entry which is preliminary data.</text>
</comment>
<dbReference type="EMBL" id="JBJURJ010000007">
    <property type="protein sequence ID" value="MFM9328948.1"/>
    <property type="molecule type" value="Genomic_DNA"/>
</dbReference>
<proteinExistence type="predicted"/>
<accession>A0ACC7NW35</accession>
<gene>
    <name evidence="1" type="ORF">ACI1P1_11685</name>
</gene>
<name>A0ACC7NW35_9BACL</name>
<protein>
    <submittedName>
        <fullName evidence="1">PucR family transcriptional regulator</fullName>
    </submittedName>
</protein>
<evidence type="ECO:0000313" key="2">
    <source>
        <dbReference type="Proteomes" id="UP001631969"/>
    </source>
</evidence>
<keyword evidence="2" id="KW-1185">Reference proteome</keyword>
<evidence type="ECO:0000313" key="1">
    <source>
        <dbReference type="EMBL" id="MFM9328948.1"/>
    </source>
</evidence>
<dbReference type="Proteomes" id="UP001631969">
    <property type="component" value="Unassembled WGS sequence"/>
</dbReference>
<organism evidence="1 2">
    <name type="scientific">Paenibacillus mesotrionivorans</name>
    <dbReference type="NCBI Taxonomy" id="3160968"/>
    <lineage>
        <taxon>Bacteria</taxon>
        <taxon>Bacillati</taxon>
        <taxon>Bacillota</taxon>
        <taxon>Bacilli</taxon>
        <taxon>Bacillales</taxon>
        <taxon>Paenibacillaceae</taxon>
        <taxon>Paenibacillus</taxon>
    </lineage>
</organism>